<dbReference type="InterPro" id="IPR029024">
    <property type="entry name" value="TerB-like"/>
</dbReference>
<dbReference type="Gene3D" id="1.10.3680.10">
    <property type="entry name" value="TerB-like"/>
    <property type="match status" value="1"/>
</dbReference>
<gene>
    <name evidence="1" type="ORF">EOE66_08865</name>
</gene>
<organism evidence="1 2">
    <name type="scientific">Rubrivivax rivuli</name>
    <dbReference type="NCBI Taxonomy" id="1862385"/>
    <lineage>
        <taxon>Bacteria</taxon>
        <taxon>Pseudomonadati</taxon>
        <taxon>Pseudomonadota</taxon>
        <taxon>Betaproteobacteria</taxon>
        <taxon>Burkholderiales</taxon>
        <taxon>Sphaerotilaceae</taxon>
        <taxon>Rubrivivax</taxon>
    </lineage>
</organism>
<dbReference type="OrthoDB" id="8526975at2"/>
<dbReference type="EMBL" id="SACR01000003">
    <property type="protein sequence ID" value="RVU45980.1"/>
    <property type="molecule type" value="Genomic_DNA"/>
</dbReference>
<reference evidence="1 2" key="1">
    <citation type="submission" date="2019-01" db="EMBL/GenBank/DDBJ databases">
        <authorList>
            <person name="Chen W.-M."/>
        </authorList>
    </citation>
    <scope>NUCLEOTIDE SEQUENCE [LARGE SCALE GENOMIC DNA]</scope>
    <source>
        <strain evidence="1 2">KYPY4</strain>
    </source>
</reference>
<evidence type="ECO:0000313" key="2">
    <source>
        <dbReference type="Proteomes" id="UP000285575"/>
    </source>
</evidence>
<accession>A0A437RGT3</accession>
<protein>
    <submittedName>
        <fullName evidence="1">TerB family tellurite resistance protein</fullName>
    </submittedName>
</protein>
<name>A0A437RGT3_9BURK</name>
<dbReference type="SUPFAM" id="SSF158682">
    <property type="entry name" value="TerB-like"/>
    <property type="match status" value="1"/>
</dbReference>
<dbReference type="RefSeq" id="WP_128228352.1">
    <property type="nucleotide sequence ID" value="NZ_SACR01000003.1"/>
</dbReference>
<dbReference type="CDD" id="cd07177">
    <property type="entry name" value="terB_like"/>
    <property type="match status" value="1"/>
</dbReference>
<dbReference type="Proteomes" id="UP000285575">
    <property type="component" value="Unassembled WGS sequence"/>
</dbReference>
<sequence length="138" mass="15364">MRSYPTNSPQAAARILALTVVADGDIGDAELQWLDRLAVHERLGLARHELLALLDTFCEDLLSSGQLKWADACPVDERTLADLMGEIQDPALRLKLLRLCVELAEVDTRVDDGESFVLVAAVEHWGLHHEMLRSSHQD</sequence>
<comment type="caution">
    <text evidence="1">The sequence shown here is derived from an EMBL/GenBank/DDBJ whole genome shotgun (WGS) entry which is preliminary data.</text>
</comment>
<keyword evidence="2" id="KW-1185">Reference proteome</keyword>
<evidence type="ECO:0000313" key="1">
    <source>
        <dbReference type="EMBL" id="RVU45980.1"/>
    </source>
</evidence>
<dbReference type="AlphaFoldDB" id="A0A437RGT3"/>
<proteinExistence type="predicted"/>